<name>A0A4Y8CXR2_9HELO</name>
<dbReference type="EMBL" id="PHWZ01000228">
    <property type="protein sequence ID" value="TEY55751.1"/>
    <property type="molecule type" value="Genomic_DNA"/>
</dbReference>
<dbReference type="Gene3D" id="3.60.130.10">
    <property type="entry name" value="Clavaminate synthase-like"/>
    <property type="match status" value="1"/>
</dbReference>
<dbReference type="InterPro" id="IPR003819">
    <property type="entry name" value="TauD/TfdA-like"/>
</dbReference>
<dbReference type="SUPFAM" id="SSF51197">
    <property type="entry name" value="Clavaminate synthase-like"/>
    <property type="match status" value="1"/>
</dbReference>
<dbReference type="GO" id="GO:0017000">
    <property type="term" value="P:antibiotic biosynthetic process"/>
    <property type="evidence" value="ECO:0007669"/>
    <property type="project" value="UniProtKB-KW"/>
</dbReference>
<keyword evidence="2" id="KW-0045">Antibiotic biosynthesis</keyword>
<dbReference type="InterPro" id="IPR042098">
    <property type="entry name" value="TauD-like_sf"/>
</dbReference>
<feature type="region of interest" description="Disordered" evidence="3">
    <location>
        <begin position="1"/>
        <end position="22"/>
    </location>
</feature>
<feature type="region of interest" description="Disordered" evidence="3">
    <location>
        <begin position="374"/>
        <end position="402"/>
    </location>
</feature>
<evidence type="ECO:0000256" key="3">
    <source>
        <dbReference type="SAM" id="MobiDB-lite"/>
    </source>
</evidence>
<accession>A0A4Y8CXR2</accession>
<dbReference type="FunFam" id="3.60.130.10:FF:000009">
    <property type="entry name" value="Putative Taurine catabolism dioxygenase TauD"/>
    <property type="match status" value="1"/>
</dbReference>
<gene>
    <name evidence="5" type="ORF">BOTCAL_0228g00080</name>
</gene>
<reference evidence="5 6" key="1">
    <citation type="submission" date="2017-11" db="EMBL/GenBank/DDBJ databases">
        <title>Comparative genomics of Botrytis spp.</title>
        <authorList>
            <person name="Valero-Jimenez C.A."/>
            <person name="Tapia P."/>
            <person name="Veloso J."/>
            <person name="Silva-Moreno E."/>
            <person name="Staats M."/>
            <person name="Valdes J.H."/>
            <person name="Van Kan J.A.L."/>
        </authorList>
    </citation>
    <scope>NUCLEOTIDE SEQUENCE [LARGE SCALE GENOMIC DNA]</scope>
    <source>
        <strain evidence="5 6">MUCL2830</strain>
    </source>
</reference>
<dbReference type="GO" id="GO:0016491">
    <property type="term" value="F:oxidoreductase activity"/>
    <property type="evidence" value="ECO:0007669"/>
    <property type="project" value="UniProtKB-KW"/>
</dbReference>
<evidence type="ECO:0000313" key="5">
    <source>
        <dbReference type="EMBL" id="TEY55751.1"/>
    </source>
</evidence>
<protein>
    <recommendedName>
        <fullName evidence="4">TauD/TfdA-like domain-containing protein</fullName>
    </recommendedName>
</protein>
<dbReference type="STRING" id="38488.A0A4Y8CXR2"/>
<evidence type="ECO:0000313" key="6">
    <source>
        <dbReference type="Proteomes" id="UP000297299"/>
    </source>
</evidence>
<dbReference type="InterPro" id="IPR050411">
    <property type="entry name" value="AlphaKG_dependent_hydroxylases"/>
</dbReference>
<dbReference type="PANTHER" id="PTHR10696:SF56">
    <property type="entry name" value="TAUD_TFDA-LIKE DOMAIN-CONTAINING PROTEIN"/>
    <property type="match status" value="1"/>
</dbReference>
<keyword evidence="1" id="KW-0560">Oxidoreductase</keyword>
<dbReference type="Pfam" id="PF02668">
    <property type="entry name" value="TauD"/>
    <property type="match status" value="1"/>
</dbReference>
<sequence length="402" mass="45399">MAPSLLDTQPVAPHQLSSPSSQKLIDRKVFPDGIKTSGQHPPLYDQLRPYSDFPKEITGETVWKAEDYINNPERWVHVFNEEEIAELSAVADKFIADKTPLTGISQDTFRLSKLSTLLASIRTETLNGKGFILFKGFPVEKWGNHKSAVAYMGLGTYLGYFVSQNGRGHVLGHVKDLGEDSTQIDKVRIYRTNARQFFHADDSDIVGLLCIARALEGGESDIVSSHHVWNTLQKERPDVAETLTKPIWYFDRKGEVSVGEEPYIKTSVFYLETGLNGRVYSKWDPYYVKSLTRFSDAGVIPPLSPEQVEAAKVLEETCHRLRLHMILEIGDIQFLSNEHVLHARTEYKDHAPPAPRRHLMRLWLATPESEGGWKLPFHDSKEKKRGGIQVNDQAPVAPLDAE</sequence>
<feature type="domain" description="TauD/TfdA-like" evidence="4">
    <location>
        <begin position="99"/>
        <end position="363"/>
    </location>
</feature>
<comment type="caution">
    <text evidence="5">The sequence shown here is derived from an EMBL/GenBank/DDBJ whole genome shotgun (WGS) entry which is preliminary data.</text>
</comment>
<keyword evidence="6" id="KW-1185">Reference proteome</keyword>
<dbReference type="OrthoDB" id="272271at2759"/>
<evidence type="ECO:0000256" key="1">
    <source>
        <dbReference type="ARBA" id="ARBA00023002"/>
    </source>
</evidence>
<proteinExistence type="predicted"/>
<dbReference type="PANTHER" id="PTHR10696">
    <property type="entry name" value="GAMMA-BUTYROBETAINE HYDROXYLASE-RELATED"/>
    <property type="match status" value="1"/>
</dbReference>
<dbReference type="Proteomes" id="UP000297299">
    <property type="component" value="Unassembled WGS sequence"/>
</dbReference>
<evidence type="ECO:0000259" key="4">
    <source>
        <dbReference type="Pfam" id="PF02668"/>
    </source>
</evidence>
<evidence type="ECO:0000256" key="2">
    <source>
        <dbReference type="ARBA" id="ARBA00023194"/>
    </source>
</evidence>
<organism evidence="5 6">
    <name type="scientific">Botryotinia calthae</name>
    <dbReference type="NCBI Taxonomy" id="38488"/>
    <lineage>
        <taxon>Eukaryota</taxon>
        <taxon>Fungi</taxon>
        <taxon>Dikarya</taxon>
        <taxon>Ascomycota</taxon>
        <taxon>Pezizomycotina</taxon>
        <taxon>Leotiomycetes</taxon>
        <taxon>Helotiales</taxon>
        <taxon>Sclerotiniaceae</taxon>
        <taxon>Botryotinia</taxon>
    </lineage>
</organism>
<dbReference type="AlphaFoldDB" id="A0A4Y8CXR2"/>